<dbReference type="Gene3D" id="3.30.1330.30">
    <property type="match status" value="1"/>
</dbReference>
<dbReference type="Pfam" id="PF01248">
    <property type="entry name" value="Ribosomal_L7Ae"/>
    <property type="match status" value="1"/>
</dbReference>
<dbReference type="STRING" id="1167632.GCA_000286335_00431"/>
<dbReference type="Proteomes" id="UP000627155">
    <property type="component" value="Chromosome"/>
</dbReference>
<dbReference type="SUPFAM" id="SSF55315">
    <property type="entry name" value="L30e-like"/>
    <property type="match status" value="1"/>
</dbReference>
<accession>A0A2T4PSD1</accession>
<dbReference type="EMBL" id="PZFK01000017">
    <property type="protein sequence ID" value="PTI29219.1"/>
    <property type="molecule type" value="Genomic_DNA"/>
</dbReference>
<dbReference type="RefSeq" id="WP_016911154.1">
    <property type="nucleotide sequence ID" value="NZ_BMDF01000010.1"/>
</dbReference>
<dbReference type="AlphaFoldDB" id="A0A2T4PSD1"/>
<evidence type="ECO:0000313" key="3">
    <source>
        <dbReference type="EMBL" id="QRO85828.1"/>
    </source>
</evidence>
<gene>
    <name evidence="2" type="ORF">BU072_09185</name>
    <name evidence="3" type="ORF">I6J37_03765</name>
</gene>
<dbReference type="GeneID" id="64117851"/>
<reference evidence="2" key="2">
    <citation type="submission" date="2018-03" db="EMBL/GenBank/DDBJ databases">
        <authorList>
            <person name="Keele B.F."/>
        </authorList>
    </citation>
    <scope>NUCLEOTIDE SEQUENCE</scope>
    <source>
        <strain evidence="2">SNUC 2204</strain>
    </source>
</reference>
<dbReference type="InterPro" id="IPR004038">
    <property type="entry name" value="Ribosomal_eL8/eL30/eS12/Gad45"/>
</dbReference>
<evidence type="ECO:0000313" key="5">
    <source>
        <dbReference type="Proteomes" id="UP000627155"/>
    </source>
</evidence>
<dbReference type="GO" id="GO:0005840">
    <property type="term" value="C:ribosome"/>
    <property type="evidence" value="ECO:0007669"/>
    <property type="project" value="UniProtKB-KW"/>
</dbReference>
<name>A0A2T4PSD1_9STAP</name>
<keyword evidence="2" id="KW-0689">Ribosomal protein</keyword>
<dbReference type="Proteomes" id="UP000241209">
    <property type="component" value="Unassembled WGS sequence"/>
</dbReference>
<evidence type="ECO:0000313" key="2">
    <source>
        <dbReference type="EMBL" id="PTI29219.1"/>
    </source>
</evidence>
<evidence type="ECO:0000313" key="4">
    <source>
        <dbReference type="Proteomes" id="UP000241209"/>
    </source>
</evidence>
<reference evidence="2 4" key="1">
    <citation type="journal article" date="2016" name="Front. Microbiol.">
        <title>Comprehensive Phylogenetic Analysis of Bovine Non-aureus Staphylococci Species Based on Whole-Genome Sequencing.</title>
        <authorList>
            <person name="Naushad S."/>
            <person name="Barkema H.W."/>
            <person name="Luby C."/>
            <person name="Condas L.A."/>
            <person name="Nobrega D.B."/>
            <person name="Carson D.A."/>
            <person name="De Buck J."/>
        </authorList>
    </citation>
    <scope>NUCLEOTIDE SEQUENCE [LARGE SCALE GENOMIC DNA]</scope>
    <source>
        <strain evidence="2 4">SNUC 2204</strain>
    </source>
</reference>
<feature type="domain" description="Ribosomal protein eL8/eL30/eS12/Gadd45" evidence="1">
    <location>
        <begin position="7"/>
        <end position="81"/>
    </location>
</feature>
<keyword evidence="5" id="KW-1185">Reference proteome</keyword>
<evidence type="ECO:0000259" key="1">
    <source>
        <dbReference type="Pfam" id="PF01248"/>
    </source>
</evidence>
<organism evidence="2 4">
    <name type="scientific">Mammaliicoccus vitulinus</name>
    <dbReference type="NCBI Taxonomy" id="71237"/>
    <lineage>
        <taxon>Bacteria</taxon>
        <taxon>Bacillati</taxon>
        <taxon>Bacillota</taxon>
        <taxon>Bacilli</taxon>
        <taxon>Bacillales</taxon>
        <taxon>Staphylococcaceae</taxon>
        <taxon>Mammaliicoccus</taxon>
    </lineage>
</organism>
<dbReference type="OrthoDB" id="2418492at2"/>
<proteinExistence type="predicted"/>
<sequence length="84" mass="9276">MSNEKALSLNQDSYVIGLKQTTKALLKHEVRKVIIAQDVNIHILSKVLTVAFETDVPISYSPSRQELGSHYGIEVNATVVALLK</sequence>
<protein>
    <submittedName>
        <fullName evidence="2">50S ribosomal protein L7ae-like protein</fullName>
    </submittedName>
    <submittedName>
        <fullName evidence="3">Ribosomal L7Ae/L30e/S12e/Gadd45 family protein</fullName>
    </submittedName>
</protein>
<dbReference type="EMBL" id="CP069486">
    <property type="protein sequence ID" value="QRO85828.1"/>
    <property type="molecule type" value="Genomic_DNA"/>
</dbReference>
<keyword evidence="2" id="KW-0687">Ribonucleoprotein</keyword>
<dbReference type="InterPro" id="IPR029064">
    <property type="entry name" value="Ribosomal_eL30-like_sf"/>
</dbReference>
<reference evidence="3 5" key="3">
    <citation type="submission" date="2021-02" db="EMBL/GenBank/DDBJ databases">
        <title>FDA dAtabase for Regulatory Grade micrObial Sequences (FDA-ARGOS): Supporting development and validation of Infectious Disease Dx tests.</title>
        <authorList>
            <person name="Sproer C."/>
            <person name="Gronow S."/>
            <person name="Severitt S."/>
            <person name="Schroder I."/>
            <person name="Tallon L."/>
            <person name="Sadzewicz L."/>
            <person name="Zhao X."/>
            <person name="Boylan J."/>
            <person name="Ott S."/>
            <person name="Bowen H."/>
            <person name="Vavikolanu K."/>
            <person name="Mehta A."/>
            <person name="Aluvathingal J."/>
            <person name="Nadendla S."/>
            <person name="Lowell S."/>
            <person name="Myers T."/>
            <person name="Yan Y."/>
            <person name="Sichtig H."/>
        </authorList>
    </citation>
    <scope>NUCLEOTIDE SEQUENCE [LARGE SCALE GENOMIC DNA]</scope>
    <source>
        <strain evidence="3 5">FDAARGOS_1207</strain>
    </source>
</reference>